<proteinExistence type="predicted"/>
<feature type="compositionally biased region" description="Low complexity" evidence="1">
    <location>
        <begin position="48"/>
        <end position="62"/>
    </location>
</feature>
<dbReference type="EC" id="2.7.1.39" evidence="2"/>
<feature type="compositionally biased region" description="Basic and acidic residues" evidence="1">
    <location>
        <begin position="144"/>
        <end position="159"/>
    </location>
</feature>
<gene>
    <name evidence="2" type="ORF">AVDCRST_MAG02-3331</name>
</gene>
<dbReference type="GO" id="GO:0004413">
    <property type="term" value="F:homoserine kinase activity"/>
    <property type="evidence" value="ECO:0007669"/>
    <property type="project" value="UniProtKB-EC"/>
</dbReference>
<dbReference type="EMBL" id="CADCVH010000100">
    <property type="protein sequence ID" value="CAA9467903.1"/>
    <property type="molecule type" value="Genomic_DNA"/>
</dbReference>
<dbReference type="AlphaFoldDB" id="A0A6J4R9B8"/>
<feature type="compositionally biased region" description="Gly residues" evidence="1">
    <location>
        <begin position="276"/>
        <end position="291"/>
    </location>
</feature>
<feature type="compositionally biased region" description="Basic residues" evidence="1">
    <location>
        <begin position="225"/>
        <end position="246"/>
    </location>
</feature>
<feature type="compositionally biased region" description="Pro residues" evidence="1">
    <location>
        <begin position="207"/>
        <end position="224"/>
    </location>
</feature>
<name>A0A6J4R9B8_9ACTN</name>
<reference evidence="2" key="1">
    <citation type="submission" date="2020-02" db="EMBL/GenBank/DDBJ databases">
        <authorList>
            <person name="Meier V. D."/>
        </authorList>
    </citation>
    <scope>NUCLEOTIDE SEQUENCE</scope>
    <source>
        <strain evidence="2">AVDCRST_MAG02</strain>
    </source>
</reference>
<feature type="compositionally biased region" description="Basic residues" evidence="1">
    <location>
        <begin position="121"/>
        <end position="143"/>
    </location>
</feature>
<feature type="region of interest" description="Disordered" evidence="1">
    <location>
        <begin position="1"/>
        <end position="297"/>
    </location>
</feature>
<feature type="compositionally biased region" description="Basic and acidic residues" evidence="1">
    <location>
        <begin position="108"/>
        <end position="120"/>
    </location>
</feature>
<organism evidence="2">
    <name type="scientific">uncultured Rubrobacteraceae bacterium</name>
    <dbReference type="NCBI Taxonomy" id="349277"/>
    <lineage>
        <taxon>Bacteria</taxon>
        <taxon>Bacillati</taxon>
        <taxon>Actinomycetota</taxon>
        <taxon>Rubrobacteria</taxon>
        <taxon>Rubrobacterales</taxon>
        <taxon>Rubrobacteraceae</taxon>
        <taxon>environmental samples</taxon>
    </lineage>
</organism>
<feature type="compositionally biased region" description="Basic and acidic residues" evidence="1">
    <location>
        <begin position="168"/>
        <end position="184"/>
    </location>
</feature>
<keyword evidence="2" id="KW-0418">Kinase</keyword>
<protein>
    <submittedName>
        <fullName evidence="2">Homoserine kinase</fullName>
        <ecNumber evidence="2">2.7.1.39</ecNumber>
    </submittedName>
</protein>
<keyword evidence="2" id="KW-0808">Transferase</keyword>
<accession>A0A6J4R9B8</accession>
<feature type="compositionally biased region" description="Basic and acidic residues" evidence="1">
    <location>
        <begin position="264"/>
        <end position="275"/>
    </location>
</feature>
<evidence type="ECO:0000313" key="2">
    <source>
        <dbReference type="EMBL" id="CAA9467903.1"/>
    </source>
</evidence>
<feature type="non-terminal residue" evidence="2">
    <location>
        <position position="1"/>
    </location>
</feature>
<sequence length="297" mass="32472">DLRPRPGHLGEPGARLRRGGAGALPEHPHIPGPGVAPEGGGHGDGGRPRPLGPRAPGLPGRPVRGRGRRRGGGLVPPRPGERHTAHSRARRERGGARGRGGGGKRALRRPDRPARPPEHRLRARRPPGQRRPRPARRPRHRHPHPDGRKLRAPRTEGPRRRGRRPGLRRLDHGRPQRPPRERLPPRRSLQRRPLRPPPRGTGDRRVPPPPRGHAGPPPPALPRPPRPRPRKRHRGRARPRRPRRLPLRLGPDRAGLHAGGEGPGRGRRDEEDLRGGRGGGTVLGAGGGPHGRAGRAV</sequence>
<feature type="non-terminal residue" evidence="2">
    <location>
        <position position="297"/>
    </location>
</feature>
<evidence type="ECO:0000256" key="1">
    <source>
        <dbReference type="SAM" id="MobiDB-lite"/>
    </source>
</evidence>